<feature type="compositionally biased region" description="Basic and acidic residues" evidence="1">
    <location>
        <begin position="24"/>
        <end position="65"/>
    </location>
</feature>
<proteinExistence type="predicted"/>
<evidence type="ECO:0000256" key="1">
    <source>
        <dbReference type="SAM" id="MobiDB-lite"/>
    </source>
</evidence>
<feature type="compositionally biased region" description="Basic and acidic residues" evidence="1">
    <location>
        <begin position="75"/>
        <end position="108"/>
    </location>
</feature>
<reference evidence="3" key="1">
    <citation type="journal article" date="2013" name="Science">
        <title>The Amborella genome and the evolution of flowering plants.</title>
        <authorList>
            <consortium name="Amborella Genome Project"/>
        </authorList>
    </citation>
    <scope>NUCLEOTIDE SEQUENCE [LARGE SCALE GENOMIC DNA]</scope>
</reference>
<keyword evidence="3" id="KW-1185">Reference proteome</keyword>
<name>U5D1A1_AMBTC</name>
<dbReference type="Gramene" id="ERN10255">
    <property type="protein sequence ID" value="ERN10255"/>
    <property type="gene ID" value="AMTR_s02611p00009590"/>
</dbReference>
<evidence type="ECO:0000313" key="3">
    <source>
        <dbReference type="Proteomes" id="UP000017836"/>
    </source>
</evidence>
<feature type="region of interest" description="Disordered" evidence="1">
    <location>
        <begin position="1"/>
        <end position="115"/>
    </location>
</feature>
<dbReference type="EMBL" id="KI392908">
    <property type="protein sequence ID" value="ERN10255.1"/>
    <property type="molecule type" value="Genomic_DNA"/>
</dbReference>
<dbReference type="AlphaFoldDB" id="U5D1A1"/>
<dbReference type="Proteomes" id="UP000017836">
    <property type="component" value="Unassembled WGS sequence"/>
</dbReference>
<accession>U5D1A1</accession>
<sequence length="115" mass="12700">MEGGCHSISSWDERSPRRNGRFLGGEKGRKGIGEGELLEREKWEKWEGKGADERSPSMEDEREKGGGGQRSLWTKGERGKGEGRKGGRGGRGERSPWTKGERGERGGGGERSPWT</sequence>
<gene>
    <name evidence="2" type="ORF">AMTR_s02611p00009590</name>
</gene>
<dbReference type="HOGENOM" id="CLU_2112195_0_0_1"/>
<protein>
    <submittedName>
        <fullName evidence="2">Uncharacterized protein</fullName>
    </submittedName>
</protein>
<organism evidence="2 3">
    <name type="scientific">Amborella trichopoda</name>
    <dbReference type="NCBI Taxonomy" id="13333"/>
    <lineage>
        <taxon>Eukaryota</taxon>
        <taxon>Viridiplantae</taxon>
        <taxon>Streptophyta</taxon>
        <taxon>Embryophyta</taxon>
        <taxon>Tracheophyta</taxon>
        <taxon>Spermatophyta</taxon>
        <taxon>Magnoliopsida</taxon>
        <taxon>Amborellales</taxon>
        <taxon>Amborellaceae</taxon>
        <taxon>Amborella</taxon>
    </lineage>
</organism>
<evidence type="ECO:0000313" key="2">
    <source>
        <dbReference type="EMBL" id="ERN10255.1"/>
    </source>
</evidence>